<keyword evidence="3 8" id="KW-0812">Transmembrane</keyword>
<reference evidence="10 11" key="1">
    <citation type="submission" date="2023-10" db="EMBL/GenBank/DDBJ databases">
        <authorList>
            <person name="Maclean D."/>
            <person name="Macfadyen A."/>
        </authorList>
    </citation>
    <scope>NUCLEOTIDE SEQUENCE [LARGE SCALE GENOMIC DNA]</scope>
</reference>
<dbReference type="Proteomes" id="UP001314263">
    <property type="component" value="Unassembled WGS sequence"/>
</dbReference>
<evidence type="ECO:0000256" key="7">
    <source>
        <dbReference type="SAM" id="MobiDB-lite"/>
    </source>
</evidence>
<dbReference type="PANTHER" id="PTHR23130:SF171">
    <property type="entry name" value="OS01G0895300 PROTEIN"/>
    <property type="match status" value="1"/>
</dbReference>
<keyword evidence="11" id="KW-1185">Reference proteome</keyword>
<evidence type="ECO:0000256" key="6">
    <source>
        <dbReference type="ARBA" id="ARBA00023136"/>
    </source>
</evidence>
<protein>
    <recommendedName>
        <fullName evidence="9">Cytochrome b561 domain-containing protein</fullName>
    </recommendedName>
</protein>
<feature type="transmembrane region" description="Helical" evidence="8">
    <location>
        <begin position="86"/>
        <end position="105"/>
    </location>
</feature>
<evidence type="ECO:0000256" key="1">
    <source>
        <dbReference type="ARBA" id="ARBA00004370"/>
    </source>
</evidence>
<evidence type="ECO:0000256" key="3">
    <source>
        <dbReference type="ARBA" id="ARBA00022692"/>
    </source>
</evidence>
<evidence type="ECO:0000256" key="8">
    <source>
        <dbReference type="SAM" id="Phobius"/>
    </source>
</evidence>
<name>A0AAV1HYE1_9CHLO</name>
<dbReference type="AlphaFoldDB" id="A0AAV1HYE1"/>
<feature type="region of interest" description="Disordered" evidence="7">
    <location>
        <begin position="1"/>
        <end position="28"/>
    </location>
</feature>
<dbReference type="GO" id="GO:0016020">
    <property type="term" value="C:membrane"/>
    <property type="evidence" value="ECO:0007669"/>
    <property type="project" value="UniProtKB-SubCell"/>
</dbReference>
<feature type="transmembrane region" description="Helical" evidence="8">
    <location>
        <begin position="117"/>
        <end position="138"/>
    </location>
</feature>
<keyword evidence="2" id="KW-0813">Transport</keyword>
<dbReference type="EMBL" id="CAUYUE010000004">
    <property type="protein sequence ID" value="CAK0760549.1"/>
    <property type="molecule type" value="Genomic_DNA"/>
</dbReference>
<proteinExistence type="predicted"/>
<comment type="subcellular location">
    <subcellularLocation>
        <location evidence="1">Membrane</location>
    </subcellularLocation>
</comment>
<evidence type="ECO:0000313" key="10">
    <source>
        <dbReference type="EMBL" id="CAK0760549.1"/>
    </source>
</evidence>
<dbReference type="Pfam" id="PF03188">
    <property type="entry name" value="Cytochrom_B561"/>
    <property type="match status" value="1"/>
</dbReference>
<comment type="caution">
    <text evidence="10">The sequence shown here is derived from an EMBL/GenBank/DDBJ whole genome shotgun (WGS) entry which is preliminary data.</text>
</comment>
<dbReference type="InterPro" id="IPR006593">
    <property type="entry name" value="Cyt_b561/ferric_Rdtase_TM"/>
</dbReference>
<gene>
    <name evidence="10" type="ORF">CVIRNUC_002780</name>
</gene>
<keyword evidence="6 8" id="KW-0472">Membrane</keyword>
<dbReference type="Gene3D" id="1.20.120.1770">
    <property type="match status" value="1"/>
</dbReference>
<organism evidence="10 11">
    <name type="scientific">Coccomyxa viridis</name>
    <dbReference type="NCBI Taxonomy" id="1274662"/>
    <lineage>
        <taxon>Eukaryota</taxon>
        <taxon>Viridiplantae</taxon>
        <taxon>Chlorophyta</taxon>
        <taxon>core chlorophytes</taxon>
        <taxon>Trebouxiophyceae</taxon>
        <taxon>Trebouxiophyceae incertae sedis</taxon>
        <taxon>Coccomyxaceae</taxon>
        <taxon>Coccomyxa</taxon>
    </lineage>
</organism>
<dbReference type="PROSITE" id="PS50939">
    <property type="entry name" value="CYTOCHROME_B561"/>
    <property type="match status" value="1"/>
</dbReference>
<dbReference type="SMART" id="SM00665">
    <property type="entry name" value="B561"/>
    <property type="match status" value="1"/>
</dbReference>
<dbReference type="CDD" id="cd08760">
    <property type="entry name" value="Cyt_b561_FRRS1_like"/>
    <property type="match status" value="1"/>
</dbReference>
<feature type="region of interest" description="Disordered" evidence="7">
    <location>
        <begin position="214"/>
        <end position="244"/>
    </location>
</feature>
<sequence length="244" mass="27302">MLRRNRYTAAEQGVKRSRQLMSSTGSPPTPKFEISLYTIWLYTIHGWLMAVAWGALAPAAILIAYKFKDQLHTRGLWFQLHRAMMALAYVMQLAGVALVSVPIHQTGLHNYMRQTKIHISIGLLVQCLAFLQVAFALIGRPHLDSSYRRSWNAAHWWNGRLLLLLGIVQIYDGLLLYRSDAADQWKFISLSAYLFLLFATAAAKDAFDEVRLPPPAAKGGLQPGKQSAGSLAAAERAKQMQPEP</sequence>
<feature type="transmembrane region" description="Helical" evidence="8">
    <location>
        <begin position="159"/>
        <end position="179"/>
    </location>
</feature>
<evidence type="ECO:0000256" key="2">
    <source>
        <dbReference type="ARBA" id="ARBA00022448"/>
    </source>
</evidence>
<feature type="transmembrane region" description="Helical" evidence="8">
    <location>
        <begin position="39"/>
        <end position="65"/>
    </location>
</feature>
<dbReference type="PANTHER" id="PTHR23130">
    <property type="entry name" value="CYTOCHROME B561 AND DOMON DOMAIN-CONTAINING PROTEIN"/>
    <property type="match status" value="1"/>
</dbReference>
<keyword evidence="5 8" id="KW-1133">Transmembrane helix</keyword>
<accession>A0AAV1HYE1</accession>
<evidence type="ECO:0000256" key="4">
    <source>
        <dbReference type="ARBA" id="ARBA00022982"/>
    </source>
</evidence>
<feature type="domain" description="Cytochrome b561" evidence="9">
    <location>
        <begin position="1"/>
        <end position="207"/>
    </location>
</feature>
<evidence type="ECO:0000256" key="5">
    <source>
        <dbReference type="ARBA" id="ARBA00022989"/>
    </source>
</evidence>
<evidence type="ECO:0000313" key="11">
    <source>
        <dbReference type="Proteomes" id="UP001314263"/>
    </source>
</evidence>
<keyword evidence="4" id="KW-0249">Electron transport</keyword>
<evidence type="ECO:0000259" key="9">
    <source>
        <dbReference type="PROSITE" id="PS50939"/>
    </source>
</evidence>